<dbReference type="Pfam" id="PF02185">
    <property type="entry name" value="HR1"/>
    <property type="match status" value="1"/>
</dbReference>
<dbReference type="OrthoDB" id="271111at2759"/>
<dbReference type="InterPro" id="IPR029451">
    <property type="entry name" value="RICTOR_M"/>
</dbReference>
<protein>
    <submittedName>
        <fullName evidence="7 9">Cytosolic regulator pianissimo</fullName>
    </submittedName>
</protein>
<name>A0A6G1G439_9PEZI</name>
<proteinExistence type="inferred from homology"/>
<organism evidence="7">
    <name type="scientific">Eremomyces bilateralis CBS 781.70</name>
    <dbReference type="NCBI Taxonomy" id="1392243"/>
    <lineage>
        <taxon>Eukaryota</taxon>
        <taxon>Fungi</taxon>
        <taxon>Dikarya</taxon>
        <taxon>Ascomycota</taxon>
        <taxon>Pezizomycotina</taxon>
        <taxon>Dothideomycetes</taxon>
        <taxon>Dothideomycetes incertae sedis</taxon>
        <taxon>Eremomycetales</taxon>
        <taxon>Eremomycetaceae</taxon>
        <taxon>Eremomyces</taxon>
    </lineage>
</organism>
<evidence type="ECO:0000313" key="9">
    <source>
        <dbReference type="RefSeq" id="XP_033534488.1"/>
    </source>
</evidence>
<feature type="coiled-coil region" evidence="2">
    <location>
        <begin position="88"/>
        <end position="133"/>
    </location>
</feature>
<keyword evidence="8" id="KW-1185">Reference proteome</keyword>
<dbReference type="GO" id="GO:0031932">
    <property type="term" value="C:TORC2 complex"/>
    <property type="evidence" value="ECO:0007669"/>
    <property type="project" value="InterPro"/>
</dbReference>
<feature type="domain" description="Rapamycin-insensitive companion of mTOR" evidence="6">
    <location>
        <begin position="1064"/>
        <end position="1136"/>
    </location>
</feature>
<dbReference type="SUPFAM" id="SSF46585">
    <property type="entry name" value="HR1 repeat"/>
    <property type="match status" value="1"/>
</dbReference>
<dbReference type="SMART" id="SM01303">
    <property type="entry name" value="RasGEF_N_2"/>
    <property type="match status" value="1"/>
</dbReference>
<dbReference type="Pfam" id="PF14668">
    <property type="entry name" value="RICTOR_V"/>
    <property type="match status" value="1"/>
</dbReference>
<dbReference type="PANTHER" id="PTHR13298:SF11">
    <property type="entry name" value="RAPAMYCIN-INSENSITIVE COMPANION OF MTOR"/>
    <property type="match status" value="1"/>
</dbReference>
<feature type="compositionally biased region" description="Polar residues" evidence="3">
    <location>
        <begin position="1"/>
        <end position="12"/>
    </location>
</feature>
<evidence type="ECO:0000259" key="4">
    <source>
        <dbReference type="SMART" id="SM01307"/>
    </source>
</evidence>
<dbReference type="InterPro" id="IPR028267">
    <property type="entry name" value="Pianissimo_N"/>
</dbReference>
<gene>
    <name evidence="7 9" type="ORF">P152DRAFT_458042</name>
</gene>
<evidence type="ECO:0000259" key="5">
    <source>
        <dbReference type="SMART" id="SM01308"/>
    </source>
</evidence>
<feature type="domain" description="Rapamycin-insensitive companion of mTOR middle" evidence="4">
    <location>
        <begin position="642"/>
        <end position="866"/>
    </location>
</feature>
<dbReference type="InterPro" id="IPR016024">
    <property type="entry name" value="ARM-type_fold"/>
</dbReference>
<dbReference type="InterPro" id="IPR011072">
    <property type="entry name" value="HR1_rho-bd"/>
</dbReference>
<dbReference type="Pfam" id="PF14666">
    <property type="entry name" value="RICTOR_M"/>
    <property type="match status" value="1"/>
</dbReference>
<reference evidence="9" key="2">
    <citation type="submission" date="2020-04" db="EMBL/GenBank/DDBJ databases">
        <authorList>
            <consortium name="NCBI Genome Project"/>
        </authorList>
    </citation>
    <scope>NUCLEOTIDE SEQUENCE</scope>
    <source>
        <strain evidence="9">CBS 781.70</strain>
    </source>
</reference>
<reference evidence="9" key="3">
    <citation type="submission" date="2025-04" db="UniProtKB">
        <authorList>
            <consortium name="RefSeq"/>
        </authorList>
    </citation>
    <scope>IDENTIFICATION</scope>
    <source>
        <strain evidence="9">CBS 781.70</strain>
    </source>
</reference>
<dbReference type="Pfam" id="PF14664">
    <property type="entry name" value="RICTOR_N"/>
    <property type="match status" value="1"/>
</dbReference>
<feature type="region of interest" description="Disordered" evidence="3">
    <location>
        <begin position="611"/>
        <end position="639"/>
    </location>
</feature>
<dbReference type="SMART" id="SM01307">
    <property type="entry name" value="RICTOR_M"/>
    <property type="match status" value="1"/>
</dbReference>
<dbReference type="InterPro" id="IPR029453">
    <property type="entry name" value="Rictor_IV"/>
</dbReference>
<dbReference type="EMBL" id="ML975156">
    <property type="protein sequence ID" value="KAF1812857.1"/>
    <property type="molecule type" value="Genomic_DNA"/>
</dbReference>
<dbReference type="InterPro" id="IPR029452">
    <property type="entry name" value="RICTOR_V"/>
</dbReference>
<evidence type="ECO:0000259" key="6">
    <source>
        <dbReference type="SMART" id="SM01310"/>
    </source>
</evidence>
<dbReference type="Proteomes" id="UP000504638">
    <property type="component" value="Unplaced"/>
</dbReference>
<evidence type="ECO:0000256" key="1">
    <source>
        <dbReference type="ARBA" id="ARBA00008878"/>
    </source>
</evidence>
<accession>A0A6G1G439</accession>
<dbReference type="InterPro" id="IPR036274">
    <property type="entry name" value="HR1_rpt_sf"/>
</dbReference>
<sequence>MSSSSAQPSFRTGASYATGPPPGSFSSELRTMTMRSETPRPTFSAQDGFLGELARTTSEQRQADLRDQIVKEEKIKTGSENLLEALNSKSAKQSAKQSKDQKKRVEAELNTANRKLAALRQGLEDEIARNKEEAAVASGMSPKPGKGRLSFLFRANEASPTTPDVDDGESETESPTFVLAEILQALEAEGMLPEYYVEYANRLVELFKRNPTLKFDLAWPIFAMRVQTMLLSDSREVVAAGYRVLRYVMTDRRSLQTIRAHQTDYLVIVSLVKQTRASVEREQALKFVRAFLEVKDGVKEISRSIVRILVAIAEHTEDRLRNIAILTLSEILIRDPVLLKAAGGLGALTDALGEGVYLAAESVAVSFLYLLDLPSRRKHLTHGREIELAFASFTEIPMNVTHHEEKLKANVKVISALLKSWSGLLTLCMDDFMATRSLVASLFIPMPHLRNIVLELFIDLLRIKPPAFASSFLAGRRLTTYQRVTRLKSTAGTTTDSKAPGETDDDVDQMSLVEHYTAVLLAVFIHSGLVDALMHAEQEWLTPPLKRKTTLVLSEVLRMASEMLPPPISEQVQILPQLVQQGARMDDDDRFDYTSTIYQIESVTRTIYRFAPSEQHGTRPTSAGEPNNGPPESSKAHSMMQVDEPGFRQLILETHILSTVNFTKWRWDIIQNIIEGPLLNAKRLDEAIRASKFLHRLQGFYRPFKRRFADVKNTKPNQRYVRVGVALMRTLLNNPEGAKYLAESKLIRQLAECLAQFDRMSGIMAVSPIFTPERMNETLSGGYFSMLGALSRDPKGMLIMERWKMFNMFYHIVELKGRDDLIKTLLGGMDYTLEGHLRIILGKAMTCCSKDIRIFATRILRKYAVRAVSGLSDTDATQTAEWAIRLLVTQLYDPSIEVCEAAVKILEESCNLTSSLEYVVKCRPALDHLGEIGAPLLLRFLSSSVGYHYLDGLDYITREMDDWFLGRNDTYVALVEASLAKAFAEPHDKPGSSSAAQYPGVGHHSHFDEMMAEHQEYGLVPPHFYRELTRTHEGVKLLREKGHFDEFAATIHDFGREDDDAETILKLKGCLWAVGNVGSMELGAPFLETTDVVRDVVQIAENSLIMSVRGTAVFVLGLISRSVHGQEILLEYGWDGATNMMGEALGFAIPKDLRKLFSVPDWTREAKAEQRMAAAAPFDAAKIFVRSGRGEKDPVKKRLFAAAENLGNSVLSKKAAGELNALKSRYPAYFRRPSVFRTVLSILEAHHFRLHVCRFLIDLFDKDVMRQIVLEEESDEEAGDRDDVALDIDSPISPINSMERRPWSKGSETRPRSKGSGGEHARPYSRGTTGAIGGARG</sequence>
<evidence type="ECO:0000256" key="3">
    <source>
        <dbReference type="SAM" id="MobiDB-lite"/>
    </source>
</evidence>
<feature type="compositionally biased region" description="Basic and acidic residues" evidence="3">
    <location>
        <begin position="1298"/>
        <end position="1322"/>
    </location>
</feature>
<evidence type="ECO:0000256" key="2">
    <source>
        <dbReference type="SAM" id="Coils"/>
    </source>
</evidence>
<feature type="domain" description="Rapamycin-insensitive companion of mTOR N-terminal" evidence="5">
    <location>
        <begin position="197"/>
        <end position="565"/>
    </location>
</feature>
<dbReference type="GO" id="GO:0038203">
    <property type="term" value="P:TORC2 signaling"/>
    <property type="evidence" value="ECO:0007669"/>
    <property type="project" value="TreeGrafter"/>
</dbReference>
<dbReference type="SUPFAM" id="SSF48371">
    <property type="entry name" value="ARM repeat"/>
    <property type="match status" value="1"/>
</dbReference>
<dbReference type="GeneID" id="54419938"/>
<dbReference type="InterPro" id="IPR028268">
    <property type="entry name" value="Pianissimo_fam"/>
</dbReference>
<dbReference type="Gene3D" id="1.10.287.160">
    <property type="entry name" value="HR1 repeat"/>
    <property type="match status" value="1"/>
</dbReference>
<feature type="compositionally biased region" description="Polar residues" evidence="3">
    <location>
        <begin position="24"/>
        <end position="45"/>
    </location>
</feature>
<evidence type="ECO:0000313" key="8">
    <source>
        <dbReference type="Proteomes" id="UP000504638"/>
    </source>
</evidence>
<keyword evidence="2" id="KW-0175">Coiled coil</keyword>
<dbReference type="Pfam" id="PF14663">
    <property type="entry name" value="RasGEF_N_2"/>
    <property type="match status" value="1"/>
</dbReference>
<reference evidence="7 9" key="1">
    <citation type="submission" date="2020-01" db="EMBL/GenBank/DDBJ databases">
        <authorList>
            <consortium name="DOE Joint Genome Institute"/>
            <person name="Haridas S."/>
            <person name="Albert R."/>
            <person name="Binder M."/>
            <person name="Bloem J."/>
            <person name="Labutti K."/>
            <person name="Salamov A."/>
            <person name="Andreopoulos B."/>
            <person name="Baker S.E."/>
            <person name="Barry K."/>
            <person name="Bills G."/>
            <person name="Bluhm B.H."/>
            <person name="Cannon C."/>
            <person name="Castanera R."/>
            <person name="Culley D.E."/>
            <person name="Daum C."/>
            <person name="Ezra D."/>
            <person name="Gonzalez J.B."/>
            <person name="Henrissat B."/>
            <person name="Kuo A."/>
            <person name="Liang C."/>
            <person name="Lipzen A."/>
            <person name="Lutzoni F."/>
            <person name="Magnuson J."/>
            <person name="Mondo S."/>
            <person name="Nolan M."/>
            <person name="Ohm R."/>
            <person name="Pangilinan J."/>
            <person name="Park H.-J."/>
            <person name="Ramirez L."/>
            <person name="Alfaro M."/>
            <person name="Sun H."/>
            <person name="Tritt A."/>
            <person name="Yoshinaga Y."/>
            <person name="Zwiers L.-H."/>
            <person name="Turgeon B.G."/>
            <person name="Goodwin S.B."/>
            <person name="Spatafora J.W."/>
            <person name="Crous P.W."/>
            <person name="Grigoriev I.V."/>
        </authorList>
    </citation>
    <scope>NUCLEOTIDE SEQUENCE</scope>
    <source>
        <strain evidence="7 9">CBS 781.70</strain>
    </source>
</reference>
<dbReference type="SMART" id="SM01308">
    <property type="entry name" value="RICTOR_N"/>
    <property type="match status" value="1"/>
</dbReference>
<feature type="region of interest" description="Disordered" evidence="3">
    <location>
        <begin position="1273"/>
        <end position="1337"/>
    </location>
</feature>
<feature type="region of interest" description="Disordered" evidence="3">
    <location>
        <begin position="1"/>
        <end position="47"/>
    </location>
</feature>
<evidence type="ECO:0000313" key="7">
    <source>
        <dbReference type="EMBL" id="KAF1812857.1"/>
    </source>
</evidence>
<dbReference type="RefSeq" id="XP_033534488.1">
    <property type="nucleotide sequence ID" value="XM_033679368.1"/>
</dbReference>
<comment type="similarity">
    <text evidence="1">Belongs to the RICTOR family.</text>
</comment>
<dbReference type="PANTHER" id="PTHR13298">
    <property type="entry name" value="CYTOSOLIC REGULATOR PIANISSIMO"/>
    <property type="match status" value="1"/>
</dbReference>
<dbReference type="SMART" id="SM01310">
    <property type="entry name" value="RICTOR_V"/>
    <property type="match status" value="1"/>
</dbReference>